<dbReference type="InterPro" id="IPR027417">
    <property type="entry name" value="P-loop_NTPase"/>
</dbReference>
<feature type="region of interest" description="Disordered" evidence="15">
    <location>
        <begin position="1"/>
        <end position="23"/>
    </location>
</feature>
<dbReference type="EMBL" id="OU015567">
    <property type="protein sequence ID" value="CAG5114182.1"/>
    <property type="molecule type" value="Genomic_DNA"/>
</dbReference>
<evidence type="ECO:0000256" key="11">
    <source>
        <dbReference type="PROSITE-ProRule" id="PRU00146"/>
    </source>
</evidence>
<evidence type="ECO:0000256" key="5">
    <source>
        <dbReference type="ARBA" id="ARBA00022771"/>
    </source>
</evidence>
<sequence>MNTNYQPVKTRPPTLQRKIAPTPPPSLTGQKFCVCKATFDQETQYGDIQCELCQQPFHATCVGAVLTELFTCSPCHQKHNSARSTCICHSYDGKNGLVTTSGPRELNWCSCDVCQTWFHENCVSKEDTFMRMQNNEISYMCSKCSNADLEIVNGQMTISKLQLTEQIYSKFKNSRHSWPLKRKDLVGRTENNLGSIESKLKQKLYKTFKQFMDDVYFTINVFREYYAENSNPEATYSSNKKEIKCCEIMEYDFSNLIREFIAKERNKAAFVILPDRHAKIEENERAINAGRLMSALEVILRLRPSKSEAVGLYKKDSRTVVLKNKSGNQEEYKFERVYDGCDNQELIYAENVAHLINRVLDGVNVSVLAYGPTGTGKTYTIEGENSTGNAGIIPRAALELCKKIRQRASDETQLLSISCMEVYNEKIIDLLNEDAKPDLRLFEDPDKLMEVEGLTKLPLKSFQDFKDVFTLAKKRRTVGATALNEKSSRSHAVWRFRVNRKIGTGPDAIDREAKIDFVDLAGSEDNRRTQSTNTSVAFKESTKINLSLTVLKRVIKAVAAKSKNVPIRDSKLTRLLKDAFGGNAHSVLILNVGPEEENLRDSAASLDFSTVAKQIVSTPFEGLSAMVTPKKSSRMPLEENKTPTSPFAGRTRQMNDSIERIRKQVLVMKEENRQKAAEQRNLLKEMKAAEKENDAKLARAAQEQSPAEPAPKVVKQTPKFQELIDYLNAGDNLVLLEGVGPKIAQKIRECRPIKDYKHFEEIFGKTRAKKAAICFKPQI</sequence>
<keyword evidence="6" id="KW-0862">Zinc</keyword>
<dbReference type="Gene3D" id="3.40.850.10">
    <property type="entry name" value="Kinesin motor domain"/>
    <property type="match status" value="1"/>
</dbReference>
<accession>A0ABN7TBV1</accession>
<keyword evidence="19" id="KW-1185">Reference proteome</keyword>
<keyword evidence="8 14" id="KW-0175">Coiled coil</keyword>
<dbReference type="InterPro" id="IPR036961">
    <property type="entry name" value="Kinesin_motor_dom_sf"/>
</dbReference>
<keyword evidence="2" id="KW-0963">Cytoplasm</keyword>
<dbReference type="SMART" id="SM00129">
    <property type="entry name" value="KISc"/>
    <property type="match status" value="1"/>
</dbReference>
<dbReference type="InterPro" id="IPR027640">
    <property type="entry name" value="Kinesin-like_fam"/>
</dbReference>
<evidence type="ECO:0000259" key="16">
    <source>
        <dbReference type="PROSITE" id="PS50016"/>
    </source>
</evidence>
<dbReference type="InterPro" id="IPR013083">
    <property type="entry name" value="Znf_RING/FYVE/PHD"/>
</dbReference>
<evidence type="ECO:0000259" key="17">
    <source>
        <dbReference type="PROSITE" id="PS50067"/>
    </source>
</evidence>
<dbReference type="PANTHER" id="PTHR47969">
    <property type="entry name" value="CHROMOSOME-ASSOCIATED KINESIN KIF4A-RELATED"/>
    <property type="match status" value="1"/>
</dbReference>
<name>A0ABN7TBV1_OIKDI</name>
<evidence type="ECO:0000256" key="4">
    <source>
        <dbReference type="ARBA" id="ARBA00022741"/>
    </source>
</evidence>
<dbReference type="PROSITE" id="PS50067">
    <property type="entry name" value="KINESIN_MOTOR_2"/>
    <property type="match status" value="1"/>
</dbReference>
<dbReference type="Proteomes" id="UP001158576">
    <property type="component" value="Chromosome 2"/>
</dbReference>
<dbReference type="InterPro" id="IPR019821">
    <property type="entry name" value="Kinesin_motor_CS"/>
</dbReference>
<evidence type="ECO:0000256" key="13">
    <source>
        <dbReference type="RuleBase" id="RU000394"/>
    </source>
</evidence>
<evidence type="ECO:0000256" key="9">
    <source>
        <dbReference type="ARBA" id="ARBA00023117"/>
    </source>
</evidence>
<keyword evidence="3" id="KW-0479">Metal-binding</keyword>
<gene>
    <name evidence="18" type="ORF">OKIOD_LOCUS17011</name>
</gene>
<comment type="similarity">
    <text evidence="12 13">Belongs to the TRAFAC class myosin-kinesin ATPase superfamily. Kinesin family.</text>
</comment>
<evidence type="ECO:0000256" key="14">
    <source>
        <dbReference type="SAM" id="Coils"/>
    </source>
</evidence>
<feature type="coiled-coil region" evidence="14">
    <location>
        <begin position="669"/>
        <end position="699"/>
    </location>
</feature>
<dbReference type="SUPFAM" id="SSF47370">
    <property type="entry name" value="Bromodomain"/>
    <property type="match status" value="1"/>
</dbReference>
<feature type="domain" description="Kinesin motor" evidence="17">
    <location>
        <begin position="295"/>
        <end position="615"/>
    </location>
</feature>
<protein>
    <recommendedName>
        <fullName evidence="13">Kinesin-like protein</fullName>
    </recommendedName>
</protein>
<dbReference type="SUPFAM" id="SSF52540">
    <property type="entry name" value="P-loop containing nucleoside triphosphate hydrolases"/>
    <property type="match status" value="1"/>
</dbReference>
<dbReference type="CDD" id="cd00106">
    <property type="entry name" value="KISc"/>
    <property type="match status" value="1"/>
</dbReference>
<dbReference type="Pfam" id="PF00225">
    <property type="entry name" value="Kinesin"/>
    <property type="match status" value="1"/>
</dbReference>
<dbReference type="InterPro" id="IPR001965">
    <property type="entry name" value="Znf_PHD"/>
</dbReference>
<comment type="subcellular location">
    <subcellularLocation>
        <location evidence="1">Cytoplasm</location>
        <location evidence="1">Cytoskeleton</location>
    </subcellularLocation>
</comment>
<reference evidence="18 19" key="1">
    <citation type="submission" date="2021-04" db="EMBL/GenBank/DDBJ databases">
        <authorList>
            <person name="Bliznina A."/>
        </authorList>
    </citation>
    <scope>NUCLEOTIDE SEQUENCE [LARGE SCALE GENOMIC DNA]</scope>
</reference>
<feature type="region of interest" description="Disordered" evidence="15">
    <location>
        <begin position="631"/>
        <end position="650"/>
    </location>
</feature>
<dbReference type="Gene3D" id="3.30.40.10">
    <property type="entry name" value="Zinc/RING finger domain, C3HC4 (zinc finger)"/>
    <property type="match status" value="2"/>
</dbReference>
<proteinExistence type="inferred from homology"/>
<dbReference type="PROSITE" id="PS01359">
    <property type="entry name" value="ZF_PHD_1"/>
    <property type="match status" value="1"/>
</dbReference>
<feature type="binding site" evidence="12">
    <location>
        <begin position="371"/>
        <end position="378"/>
    </location>
    <ligand>
        <name>ATP</name>
        <dbReference type="ChEBI" id="CHEBI:30616"/>
    </ligand>
</feature>
<keyword evidence="13" id="KW-0493">Microtubule</keyword>
<feature type="domain" description="PHD-type" evidence="16">
    <location>
        <begin position="69"/>
        <end position="147"/>
    </location>
</feature>
<dbReference type="PROSITE" id="PS50016">
    <property type="entry name" value="ZF_PHD_2"/>
    <property type="match status" value="1"/>
</dbReference>
<evidence type="ECO:0000256" key="2">
    <source>
        <dbReference type="ARBA" id="ARBA00022490"/>
    </source>
</evidence>
<dbReference type="InterPro" id="IPR036427">
    <property type="entry name" value="Bromodomain-like_sf"/>
</dbReference>
<evidence type="ECO:0000256" key="10">
    <source>
        <dbReference type="ARBA" id="ARBA00023212"/>
    </source>
</evidence>
<dbReference type="PANTHER" id="PTHR47969:SF15">
    <property type="entry name" value="CHROMOSOME-ASSOCIATED KINESIN KIF4A-RELATED"/>
    <property type="match status" value="1"/>
</dbReference>
<dbReference type="InterPro" id="IPR011011">
    <property type="entry name" value="Znf_FYVE_PHD"/>
</dbReference>
<keyword evidence="12 13" id="KW-0505">Motor protein</keyword>
<dbReference type="InterPro" id="IPR019787">
    <property type="entry name" value="Znf_PHD-finger"/>
</dbReference>
<dbReference type="InterPro" id="IPR019786">
    <property type="entry name" value="Zinc_finger_PHD-type_CS"/>
</dbReference>
<dbReference type="PRINTS" id="PR00380">
    <property type="entry name" value="KINESINHEAVY"/>
</dbReference>
<keyword evidence="10" id="KW-0206">Cytoskeleton</keyword>
<dbReference type="SMART" id="SM00249">
    <property type="entry name" value="PHD"/>
    <property type="match status" value="2"/>
</dbReference>
<evidence type="ECO:0000256" key="6">
    <source>
        <dbReference type="ARBA" id="ARBA00022833"/>
    </source>
</evidence>
<evidence type="ECO:0000256" key="8">
    <source>
        <dbReference type="ARBA" id="ARBA00023054"/>
    </source>
</evidence>
<keyword evidence="9" id="KW-0103">Bromodomain</keyword>
<keyword evidence="5 11" id="KW-0863">Zinc-finger</keyword>
<dbReference type="PROSITE" id="PS00411">
    <property type="entry name" value="KINESIN_MOTOR_1"/>
    <property type="match status" value="1"/>
</dbReference>
<evidence type="ECO:0000256" key="12">
    <source>
        <dbReference type="PROSITE-ProRule" id="PRU00283"/>
    </source>
</evidence>
<evidence type="ECO:0000256" key="3">
    <source>
        <dbReference type="ARBA" id="ARBA00022723"/>
    </source>
</evidence>
<evidence type="ECO:0000256" key="7">
    <source>
        <dbReference type="ARBA" id="ARBA00022840"/>
    </source>
</evidence>
<keyword evidence="4 12" id="KW-0547">Nucleotide-binding</keyword>
<evidence type="ECO:0000313" key="19">
    <source>
        <dbReference type="Proteomes" id="UP001158576"/>
    </source>
</evidence>
<dbReference type="SUPFAM" id="SSF57903">
    <property type="entry name" value="FYVE/PHD zinc finger"/>
    <property type="match status" value="2"/>
</dbReference>
<evidence type="ECO:0000313" key="18">
    <source>
        <dbReference type="EMBL" id="CAG5114182.1"/>
    </source>
</evidence>
<dbReference type="InterPro" id="IPR001752">
    <property type="entry name" value="Kinesin_motor_dom"/>
</dbReference>
<organism evidence="18 19">
    <name type="scientific">Oikopleura dioica</name>
    <name type="common">Tunicate</name>
    <dbReference type="NCBI Taxonomy" id="34765"/>
    <lineage>
        <taxon>Eukaryota</taxon>
        <taxon>Metazoa</taxon>
        <taxon>Chordata</taxon>
        <taxon>Tunicata</taxon>
        <taxon>Appendicularia</taxon>
        <taxon>Copelata</taxon>
        <taxon>Oikopleuridae</taxon>
        <taxon>Oikopleura</taxon>
    </lineage>
</organism>
<keyword evidence="7 12" id="KW-0067">ATP-binding</keyword>
<evidence type="ECO:0000256" key="1">
    <source>
        <dbReference type="ARBA" id="ARBA00004245"/>
    </source>
</evidence>
<evidence type="ECO:0000256" key="15">
    <source>
        <dbReference type="SAM" id="MobiDB-lite"/>
    </source>
</evidence>